<protein>
    <recommendedName>
        <fullName evidence="6">Gram-positive cocci surface proteins LPxTG domain-containing protein</fullName>
    </recommendedName>
</protein>
<dbReference type="Proteomes" id="UP000235682">
    <property type="component" value="Unassembled WGS sequence"/>
</dbReference>
<keyword evidence="3" id="KW-0732">Signal</keyword>
<evidence type="ECO:0000313" key="7">
    <source>
        <dbReference type="EMBL" id="PMC59260.1"/>
    </source>
</evidence>
<evidence type="ECO:0000256" key="5">
    <source>
        <dbReference type="SAM" id="MobiDB-lite"/>
    </source>
</evidence>
<keyword evidence="2" id="KW-0964">Secreted</keyword>
<feature type="region of interest" description="Disordered" evidence="5">
    <location>
        <begin position="1314"/>
        <end position="1335"/>
    </location>
</feature>
<evidence type="ECO:0000313" key="8">
    <source>
        <dbReference type="Proteomes" id="UP000235682"/>
    </source>
</evidence>
<dbReference type="Pfam" id="PF00746">
    <property type="entry name" value="Gram_pos_anchor"/>
    <property type="match status" value="1"/>
</dbReference>
<feature type="domain" description="Gram-positive cocci surface proteins LPxTG" evidence="6">
    <location>
        <begin position="1632"/>
        <end position="1665"/>
    </location>
</feature>
<evidence type="ECO:0000259" key="6">
    <source>
        <dbReference type="PROSITE" id="PS50847"/>
    </source>
</evidence>
<dbReference type="InterPro" id="IPR044024">
    <property type="entry name" value="aRib"/>
</dbReference>
<dbReference type="InterPro" id="IPR012706">
    <property type="entry name" value="Rib_alpha_Esp_rpt"/>
</dbReference>
<dbReference type="InterPro" id="IPR019931">
    <property type="entry name" value="LPXTG_anchor"/>
</dbReference>
<gene>
    <name evidence="7" type="ORF">CJ205_00715</name>
</gene>
<keyword evidence="1" id="KW-0134">Cell wall</keyword>
<sequence>MIISVVQQTFGKLLYRVYLTSKKDDGKIVSGIDTTGYFRVNGIDDYDPGEISESNKDVYKHAGVEARVITNHEKITQDGKRVDAIVVDQKLTKNGSFYYGINAKDKPWNINFKADPRLVKYIDGIELHYLGSATSVQPGFGIDDRSNYKVADLAIERREGHPNYGVGSYTDNDFTNIVNMDNTSYRPNFSRVVYKLNKPLNEILEELKEEAGVAEGKPFGDDFLFSAWFTDANDKLIPNSDGTGVYQLQDIDGDGKADEIEANQGTSPFIGEPTLNAPFEGDTVVTGQVHLHELAGSGNTVELVNQAGEVIATTTVDAVDEKGQPFTGVQDIGFNIPEGKSVGNAGEDLTVRVIPSDERYQNPEMFTTKVKEAPKAVEKPIEVEQDTDLTQDADSAKNAIENNAEMPEGTTFEWKEAPDTSAVGQTTGTVVVTIPNRDQPFEIEVPINVTEKVAEETVTPEFAEEITTTLGKLPDAEIAIENFDSLPKGSVAGWSKNPTINEVGQSTGTVTVVTPDGKMFEEEVLVNVIEVPKAVNTPIEVEQGHDLTQDVDSAKEAIENNASMPDGTTFEWKESPNTSTVGETTGTVVVTVPGIEEPFEVDVPINVVEKEVEEPFEPVFKDEIDTTIGKVPNAEEVVENFVDLPEGTKAGWSVTPDVSAEGTVTGTVIVATPEGEVVEHEVTVNVTDNRDYAEKVTPEIPTEKTPVMDENNLTDAEKEEVKNKVVESNKDIFPEGTDVVVGDNGDTTITYPDNSVDTIPGTDLVVEMTDAEKYTPETDVTDTDLNVVPDAEDLITNKDDLPADAEYIWREQPNVSEIGESTGSVLVVYPDGTTDTVDVTVNVVDNRSDDEKYDANIPAEKTPVDDVTNLTDAEKEEVKNKVEEANRDNFPENTEIEVGNNGDTTITYPDQSTEVIPGEDLVVQKSDADKYTPNFQDVETELGEVPSAKDAIENFDELPEGTKVVWEETPNVDTKGTTTGNVIVIYPDESMEEQEVTITVTDSRTDAEKTTPEVPAEKTPVVDENNLTDAEKEEVKNKVEEANKDNFPEGTDVEVGNNGDVTITYPDNSTDIIPGKDLVTPMTDAEIYTPEANNDLETEINVVPNAEDAIVNKDDLPEGTDFLWKEEPNVSQEGTSTGTVLVVYPDGTTDQVEVDVNVVDNREDVLIHNDVNQPIPEGYDRVIFNSGEGVEDFTTVVIDIKKHTVVTADQINIPELVALEGYENAHWVTEDNAIPVGAMFRAAAEGQMEISVQDILDMISNRDGTGQVTVITGVADKVETPDNEKYEPILPGDKVEVEDKDNLTQAEKDEVKNNVQESNKDNFPEGTDIEVGNNGDTTITYPDGTTDIIPGGDLIVEKPAISVEHFGHIVQVDENGNIIKELYDFADESEANIYDALNTHLGYLKEDGFQIIDYSRVVDENGSVTWVYEVRKAQEDSQDEDIQVEHVGHIVEVDHGGNVIRELYDFFDMEEANIYDALNTHLGYLKEDGYVVYDYKRVVDEETGQVTWVYQVVKVDSQDTETPDKPGVEKPETDKPGTEKPETDKPETDKPETETPETDKPGTDKPETDKPEAEAPEIDKPGTNKPEAEAPETDKPEAESPELDKSEAGQVEADKSTAQDTQATDSDKAGVLPETGEADNAALLGTAAMSVLAGLGLVARRRKED</sequence>
<feature type="compositionally biased region" description="Basic and acidic residues" evidence="5">
    <location>
        <begin position="1522"/>
        <end position="1617"/>
    </location>
</feature>
<dbReference type="EMBL" id="PNHE01000001">
    <property type="protein sequence ID" value="PMC59260.1"/>
    <property type="molecule type" value="Genomic_DNA"/>
</dbReference>
<dbReference type="InterPro" id="IPR059115">
    <property type="entry name" value="Rib"/>
</dbReference>
<dbReference type="PROSITE" id="PS50847">
    <property type="entry name" value="GRAM_POS_ANCHORING"/>
    <property type="match status" value="1"/>
</dbReference>
<name>A0A2N6SQB9_9LACT</name>
<dbReference type="Pfam" id="PF08428">
    <property type="entry name" value="Rib"/>
    <property type="match status" value="7"/>
</dbReference>
<evidence type="ECO:0000256" key="3">
    <source>
        <dbReference type="ARBA" id="ARBA00022729"/>
    </source>
</evidence>
<evidence type="ECO:0000256" key="1">
    <source>
        <dbReference type="ARBA" id="ARBA00022512"/>
    </source>
</evidence>
<evidence type="ECO:0000256" key="4">
    <source>
        <dbReference type="ARBA" id="ARBA00023088"/>
    </source>
</evidence>
<feature type="compositionally biased region" description="Basic and acidic residues" evidence="5">
    <location>
        <begin position="1314"/>
        <end position="1323"/>
    </location>
</feature>
<feature type="region of interest" description="Disordered" evidence="5">
    <location>
        <begin position="1518"/>
        <end position="1634"/>
    </location>
</feature>
<dbReference type="STRING" id="84521.SAMN04487994_10212"/>
<comment type="caution">
    <text evidence="7">The sequence shown here is derived from an EMBL/GenBank/DDBJ whole genome shotgun (WGS) entry which is preliminary data.</text>
</comment>
<accession>A0A2N6SQB9</accession>
<dbReference type="Gene3D" id="3.10.20.890">
    <property type="match status" value="4"/>
</dbReference>
<keyword evidence="4" id="KW-0572">Peptidoglycan-anchor</keyword>
<dbReference type="OrthoDB" id="1702003at2"/>
<organism evidence="7 8">
    <name type="scientific">Dolosicoccus paucivorans</name>
    <dbReference type="NCBI Taxonomy" id="84521"/>
    <lineage>
        <taxon>Bacteria</taxon>
        <taxon>Bacillati</taxon>
        <taxon>Bacillota</taxon>
        <taxon>Bacilli</taxon>
        <taxon>Lactobacillales</taxon>
        <taxon>Aerococcaceae</taxon>
        <taxon>Dolosicoccus</taxon>
    </lineage>
</organism>
<keyword evidence="8" id="KW-1185">Reference proteome</keyword>
<proteinExistence type="predicted"/>
<dbReference type="NCBIfam" id="TIGR02331">
    <property type="entry name" value="rib_alpha"/>
    <property type="match status" value="5"/>
</dbReference>
<dbReference type="Pfam" id="PF18938">
    <property type="entry name" value="aRib"/>
    <property type="match status" value="4"/>
</dbReference>
<evidence type="ECO:0000256" key="2">
    <source>
        <dbReference type="ARBA" id="ARBA00022525"/>
    </source>
</evidence>
<dbReference type="RefSeq" id="WP_102227505.1">
    <property type="nucleotide sequence ID" value="NZ_PNFY01000007.1"/>
</dbReference>
<reference evidence="7 8" key="1">
    <citation type="submission" date="2017-09" db="EMBL/GenBank/DDBJ databases">
        <title>Bacterial strain isolated from the female urinary microbiota.</title>
        <authorList>
            <person name="Thomas-White K."/>
            <person name="Kumar N."/>
            <person name="Forster S."/>
            <person name="Putonti C."/>
            <person name="Lawley T."/>
            <person name="Wolfe A.J."/>
        </authorList>
    </citation>
    <scope>NUCLEOTIDE SEQUENCE [LARGE SCALE GENOMIC DNA]</scope>
    <source>
        <strain evidence="7 8">UMB0852</strain>
    </source>
</reference>
<dbReference type="NCBIfam" id="TIGR01167">
    <property type="entry name" value="LPXTG_anchor"/>
    <property type="match status" value="1"/>
</dbReference>